<dbReference type="EMBL" id="WKJZ01000001">
    <property type="protein sequence ID" value="MVW75246.1"/>
    <property type="molecule type" value="Genomic_DNA"/>
</dbReference>
<feature type="compositionally biased region" description="Low complexity" evidence="1">
    <location>
        <begin position="231"/>
        <end position="246"/>
    </location>
</feature>
<reference evidence="3 4" key="1">
    <citation type="submission" date="2019-11" db="EMBL/GenBank/DDBJ databases">
        <title>Pseudomonas flavidum sp. nov., isolated from Baiyang Lake.</title>
        <authorList>
            <person name="Zhao Y."/>
        </authorList>
    </citation>
    <scope>NUCLEOTIDE SEQUENCE [LARGE SCALE GENOMIC DNA]</scope>
    <source>
        <strain evidence="4">R-22-3 w-18</strain>
    </source>
</reference>
<keyword evidence="3" id="KW-0176">Collagen</keyword>
<keyword evidence="2" id="KW-0732">Signal</keyword>
<feature type="signal peptide" evidence="2">
    <location>
        <begin position="1"/>
        <end position="17"/>
    </location>
</feature>
<evidence type="ECO:0000256" key="2">
    <source>
        <dbReference type="SAM" id="SignalP"/>
    </source>
</evidence>
<proteinExistence type="predicted"/>
<accession>A0A6I4KXL6</accession>
<dbReference type="RefSeq" id="WP_160344226.1">
    <property type="nucleotide sequence ID" value="NZ_WKJZ01000001.1"/>
</dbReference>
<evidence type="ECO:0000313" key="3">
    <source>
        <dbReference type="EMBL" id="MVW75246.1"/>
    </source>
</evidence>
<protein>
    <submittedName>
        <fullName evidence="3">Collagen-like protein</fullName>
    </submittedName>
</protein>
<feature type="chain" id="PRO_5026208960" evidence="2">
    <location>
        <begin position="18"/>
        <end position="253"/>
    </location>
</feature>
<name>A0A6I4KXL6_9PSED</name>
<evidence type="ECO:0000313" key="4">
    <source>
        <dbReference type="Proteomes" id="UP000429555"/>
    </source>
</evidence>
<evidence type="ECO:0000256" key="1">
    <source>
        <dbReference type="SAM" id="MobiDB-lite"/>
    </source>
</evidence>
<organism evidence="3 4">
    <name type="scientific">Pseudomonas xionganensis</name>
    <dbReference type="NCBI Taxonomy" id="2654845"/>
    <lineage>
        <taxon>Bacteria</taxon>
        <taxon>Pseudomonadati</taxon>
        <taxon>Pseudomonadota</taxon>
        <taxon>Gammaproteobacteria</taxon>
        <taxon>Pseudomonadales</taxon>
        <taxon>Pseudomonadaceae</taxon>
        <taxon>Pseudomonas</taxon>
    </lineage>
</organism>
<feature type="region of interest" description="Disordered" evidence="1">
    <location>
        <begin position="156"/>
        <end position="176"/>
    </location>
</feature>
<dbReference type="Proteomes" id="UP000429555">
    <property type="component" value="Unassembled WGS sequence"/>
</dbReference>
<feature type="region of interest" description="Disordered" evidence="1">
    <location>
        <begin position="226"/>
        <end position="253"/>
    </location>
</feature>
<keyword evidence="4" id="KW-1185">Reference proteome</keyword>
<comment type="caution">
    <text evidence="3">The sequence shown here is derived from an EMBL/GenBank/DDBJ whole genome shotgun (WGS) entry which is preliminary data.</text>
</comment>
<dbReference type="AlphaFoldDB" id="A0A6I4KXL6"/>
<gene>
    <name evidence="3" type="ORF">GJV18_07935</name>
</gene>
<sequence length="253" mass="25267">MRNGLLLLALCSPIALAQSVIEVGANSLIRLPTSSQVLHLQRLAIAERGTLLIPAGVSEIRVDELQLGSEARIALAPGEQPLQLLVDSGQVATGAQISARGAKGTAQQPAQPGRSLILRLHSLSADMLLVDARGGAGAPGYSGLDGADGEAGGCTWGQASRGHDGHDGGDGQAGAPGARVRVELPLDVPAELLQIRVDGGEGGAAGPGGKGGRGGVSKGCWLYSTEGAADGRPGQPGKAGAPGPAGQLELVRF</sequence>